<proteinExistence type="predicted"/>
<evidence type="ECO:0000256" key="3">
    <source>
        <dbReference type="ARBA" id="ARBA00023163"/>
    </source>
</evidence>
<dbReference type="InterPro" id="IPR028082">
    <property type="entry name" value="Peripla_BP_I"/>
</dbReference>
<dbReference type="EMBL" id="LRQV01000022">
    <property type="protein sequence ID" value="KXK62296.1"/>
    <property type="molecule type" value="Genomic_DNA"/>
</dbReference>
<keyword evidence="2" id="KW-0238">DNA-binding</keyword>
<dbReference type="PANTHER" id="PTHR30146:SF109">
    <property type="entry name" value="HTH-TYPE TRANSCRIPTIONAL REGULATOR GALS"/>
    <property type="match status" value="1"/>
</dbReference>
<dbReference type="AlphaFoldDB" id="A0A136PVT9"/>
<dbReference type="SMART" id="SM00354">
    <property type="entry name" value="HTH_LACI"/>
    <property type="match status" value="1"/>
</dbReference>
<keyword evidence="6" id="KW-1185">Reference proteome</keyword>
<evidence type="ECO:0000256" key="2">
    <source>
        <dbReference type="ARBA" id="ARBA00023125"/>
    </source>
</evidence>
<name>A0A136PVT9_9ACTN</name>
<dbReference type="Proteomes" id="UP000070620">
    <property type="component" value="Unassembled WGS sequence"/>
</dbReference>
<reference evidence="5 6" key="1">
    <citation type="submission" date="2016-01" db="EMBL/GenBank/DDBJ databases">
        <title>Whole genome sequence and analysis of Micromonospora rosaria DSM 803, which can produce antibacterial substance rosamicin.</title>
        <authorList>
            <person name="Yang H."/>
            <person name="He X."/>
            <person name="Zhu D."/>
        </authorList>
    </citation>
    <scope>NUCLEOTIDE SEQUENCE [LARGE SCALE GENOMIC DNA]</scope>
    <source>
        <strain evidence="5 6">DSM 803</strain>
    </source>
</reference>
<dbReference type="PANTHER" id="PTHR30146">
    <property type="entry name" value="LACI-RELATED TRANSCRIPTIONAL REPRESSOR"/>
    <property type="match status" value="1"/>
</dbReference>
<dbReference type="InterPro" id="IPR000843">
    <property type="entry name" value="HTH_LacI"/>
</dbReference>
<dbReference type="SUPFAM" id="SSF47413">
    <property type="entry name" value="lambda repressor-like DNA-binding domains"/>
    <property type="match status" value="1"/>
</dbReference>
<dbReference type="Pfam" id="PF13377">
    <property type="entry name" value="Peripla_BP_3"/>
    <property type="match status" value="1"/>
</dbReference>
<organism evidence="5 6">
    <name type="scientific">Micromonospora rosaria</name>
    <dbReference type="NCBI Taxonomy" id="47874"/>
    <lineage>
        <taxon>Bacteria</taxon>
        <taxon>Bacillati</taxon>
        <taxon>Actinomycetota</taxon>
        <taxon>Actinomycetes</taxon>
        <taxon>Micromonosporales</taxon>
        <taxon>Micromonosporaceae</taxon>
        <taxon>Micromonospora</taxon>
    </lineage>
</organism>
<evidence type="ECO:0000313" key="6">
    <source>
        <dbReference type="Proteomes" id="UP000070620"/>
    </source>
</evidence>
<dbReference type="GO" id="GO:0000976">
    <property type="term" value="F:transcription cis-regulatory region binding"/>
    <property type="evidence" value="ECO:0007669"/>
    <property type="project" value="TreeGrafter"/>
</dbReference>
<protein>
    <recommendedName>
        <fullName evidence="4">HTH lacI-type domain-containing protein</fullName>
    </recommendedName>
</protein>
<dbReference type="SUPFAM" id="SSF53822">
    <property type="entry name" value="Periplasmic binding protein-like I"/>
    <property type="match status" value="1"/>
</dbReference>
<keyword evidence="3" id="KW-0804">Transcription</keyword>
<evidence type="ECO:0000259" key="4">
    <source>
        <dbReference type="PROSITE" id="PS50932"/>
    </source>
</evidence>
<dbReference type="InterPro" id="IPR046335">
    <property type="entry name" value="LacI/GalR-like_sensor"/>
</dbReference>
<dbReference type="PROSITE" id="PS50932">
    <property type="entry name" value="HTH_LACI_2"/>
    <property type="match status" value="1"/>
</dbReference>
<evidence type="ECO:0000313" key="5">
    <source>
        <dbReference type="EMBL" id="KXK62296.1"/>
    </source>
</evidence>
<sequence>MDEQPGHRVGMRDVARVAGVSVSTVANVLSRPGIVAPPTRQRVEQAIRRVGYVPNGPARQLRGRPSPIVGGVIVDLANPFFAELNRGIEDRLAEAGCLVLACSTDLQPAKEARILDVLREQAVRGIIVSPVGPDLTAVLETSRRGTPVVLVEQPRGPLDLCAVSVEDALGGRVAAEHLVALGHRHLAYLGATVEPGTVPRRRTGARQALADAGLDPDRALLDLRMPIHPPPLADAAAAAADRILAARPTPTAVICFNDTAAVGVLQGLTARGLRVPEDMSIVGYDDLRFATRIAPALTTVRQSPYQLGHTAADLLLDESRPGHTHHDVRYRPTLVVRSSTGPPPARTHRH</sequence>
<accession>A0A136PVT9</accession>
<gene>
    <name evidence="5" type="ORF">AWW66_09160</name>
</gene>
<comment type="caution">
    <text evidence="5">The sequence shown here is derived from an EMBL/GenBank/DDBJ whole genome shotgun (WGS) entry which is preliminary data.</text>
</comment>
<dbReference type="GO" id="GO:0003700">
    <property type="term" value="F:DNA-binding transcription factor activity"/>
    <property type="evidence" value="ECO:0007669"/>
    <property type="project" value="TreeGrafter"/>
</dbReference>
<dbReference type="InterPro" id="IPR010982">
    <property type="entry name" value="Lambda_DNA-bd_dom_sf"/>
</dbReference>
<dbReference type="Gene3D" id="1.10.260.40">
    <property type="entry name" value="lambda repressor-like DNA-binding domains"/>
    <property type="match status" value="1"/>
</dbReference>
<evidence type="ECO:0000256" key="1">
    <source>
        <dbReference type="ARBA" id="ARBA00023015"/>
    </source>
</evidence>
<dbReference type="PROSITE" id="PS00356">
    <property type="entry name" value="HTH_LACI_1"/>
    <property type="match status" value="1"/>
</dbReference>
<dbReference type="Pfam" id="PF00356">
    <property type="entry name" value="LacI"/>
    <property type="match status" value="1"/>
</dbReference>
<dbReference type="CDD" id="cd01392">
    <property type="entry name" value="HTH_LacI"/>
    <property type="match status" value="1"/>
</dbReference>
<feature type="domain" description="HTH lacI-type" evidence="4">
    <location>
        <begin position="9"/>
        <end position="63"/>
    </location>
</feature>
<dbReference type="RefSeq" id="WP_211271887.1">
    <property type="nucleotide sequence ID" value="NZ_JBIUBN010000010.1"/>
</dbReference>
<keyword evidence="1" id="KW-0805">Transcription regulation</keyword>
<dbReference type="Gene3D" id="3.40.50.2300">
    <property type="match status" value="2"/>
</dbReference>